<dbReference type="InterPro" id="IPR026212">
    <property type="entry name" value="Cep78"/>
</dbReference>
<evidence type="ECO:0000313" key="13">
    <source>
        <dbReference type="Proteomes" id="UP000824782"/>
    </source>
</evidence>
<dbReference type="InterPro" id="IPR001611">
    <property type="entry name" value="Leu-rich_rpt"/>
</dbReference>
<sequence>MIDSVRIRQQGAMDFRSHYDYLCVLQDSVPLQAIKANLRQGTLSFNSDRVKLSDWPPILNTLKINKSLTCVVIKSCYQPGLGESDSDKYGILFRRRIPPIRSKDMTFQLCRAIAACLTVSSSLKELELHGLPLRERDLKALSKGLAASSSLESLSLPYCSCGDEGLKIICKSVKNSPTIKAINFTGCNLTSHGAEWIANIVMHQATRRHSEAWAESLRYRQPDLDCMTGIRRISLNCNTLVGDKGAKAIADVLVEDLWLKALDMRQCGISNEGAKALLNALKTNTTLIVLDIRKNPLIDHSLLKNVIERVLLNASDTNSEYKWFSSTLSKEGSKLKGVTTLRNGLKGKGTIRIGLTSKKTFVSGRKSTPKELYAPKPKTPGEQGFCPWRTAERANRYSRRSRERPNSIQVNGVLGEVTVVSSPEQKDSPIKVSLHSGNSSDSDNSWVSSDPMEEPEILEKSCVNKSKRLQVALQECQLRLEEERKTRLRADDRIMELEVENTRLRQINKTLSEALEARNVTSVLLEDDGVLDSIEKSFNKFHAFLDLLKDAGFGQLASLAGIDQSDFALPGDPQLSSTIQRDQQRSSEIFQGLQRTYCVDQVGRKDNQIAPSEGSNTVGAPAKPPPCASDGIDASSEKSKEEEGLDLSVKDVQACRKQTIAAEEQRTKDADVLKKCDLSDGERAGSECSASDSSKSTMSRASSSSKESGSGKHRKHSSKKIYSKGTSRTRPNNLEN</sequence>
<dbReference type="Gene3D" id="3.80.10.10">
    <property type="entry name" value="Ribonuclease Inhibitor"/>
    <property type="match status" value="2"/>
</dbReference>
<evidence type="ECO:0000256" key="3">
    <source>
        <dbReference type="ARBA" id="ARBA00022490"/>
    </source>
</evidence>
<dbReference type="GO" id="GO:0030317">
    <property type="term" value="P:flagellated sperm motility"/>
    <property type="evidence" value="ECO:0007669"/>
    <property type="project" value="UniProtKB-ARBA"/>
</dbReference>
<feature type="compositionally biased region" description="Polar residues" evidence="11">
    <location>
        <begin position="724"/>
        <end position="736"/>
    </location>
</feature>
<comment type="caution">
    <text evidence="12">The sequence shown here is derived from an EMBL/GenBank/DDBJ whole genome shotgun (WGS) entry which is preliminary data.</text>
</comment>
<dbReference type="GO" id="GO:0005814">
    <property type="term" value="C:centriole"/>
    <property type="evidence" value="ECO:0007669"/>
    <property type="project" value="UniProtKB-SubCell"/>
</dbReference>
<dbReference type="PRINTS" id="PR02062">
    <property type="entry name" value="CENTROSOME78"/>
</dbReference>
<evidence type="ECO:0000256" key="8">
    <source>
        <dbReference type="ARBA" id="ARBA00061070"/>
    </source>
</evidence>
<dbReference type="AlphaFoldDB" id="A0AAV7DF73"/>
<dbReference type="GO" id="GO:0036064">
    <property type="term" value="C:ciliary basal body"/>
    <property type="evidence" value="ECO:0007669"/>
    <property type="project" value="TreeGrafter"/>
</dbReference>
<reference evidence="12" key="1">
    <citation type="thesis" date="2020" institute="ProQuest LLC" country="789 East Eisenhower Parkway, Ann Arbor, MI, USA">
        <title>Comparative Genomics and Chromosome Evolution.</title>
        <authorList>
            <person name="Mudd A.B."/>
        </authorList>
    </citation>
    <scope>NUCLEOTIDE SEQUENCE</scope>
    <source>
        <strain evidence="12">237g6f4</strain>
        <tissue evidence="12">Blood</tissue>
    </source>
</reference>
<feature type="region of interest" description="Disordered" evidence="11">
    <location>
        <begin position="421"/>
        <end position="453"/>
    </location>
</feature>
<organism evidence="12 13">
    <name type="scientific">Engystomops pustulosus</name>
    <name type="common">Tungara frog</name>
    <name type="synonym">Physalaemus pustulosus</name>
    <dbReference type="NCBI Taxonomy" id="76066"/>
    <lineage>
        <taxon>Eukaryota</taxon>
        <taxon>Metazoa</taxon>
        <taxon>Chordata</taxon>
        <taxon>Craniata</taxon>
        <taxon>Vertebrata</taxon>
        <taxon>Euteleostomi</taxon>
        <taxon>Amphibia</taxon>
        <taxon>Batrachia</taxon>
        <taxon>Anura</taxon>
        <taxon>Neobatrachia</taxon>
        <taxon>Hyloidea</taxon>
        <taxon>Leptodactylidae</taxon>
        <taxon>Leiuperinae</taxon>
        <taxon>Engystomops</taxon>
    </lineage>
</organism>
<evidence type="ECO:0000256" key="2">
    <source>
        <dbReference type="ARBA" id="ARBA00004120"/>
    </source>
</evidence>
<name>A0AAV7DF73_ENGPU</name>
<comment type="subcellular location">
    <subcellularLocation>
        <location evidence="2">Cytoplasm</location>
        <location evidence="2">Cytoskeleton</location>
        <location evidence="2">Cilium basal body</location>
    </subcellularLocation>
    <subcellularLocation>
        <location evidence="1">Cytoplasm</location>
        <location evidence="1">Cytoskeleton</location>
        <location evidence="1">Microtubule organizing center</location>
        <location evidence="1">Centrosome</location>
        <location evidence="1">Centriole</location>
    </subcellularLocation>
</comment>
<dbReference type="SMART" id="SM00368">
    <property type="entry name" value="LRR_RI"/>
    <property type="match status" value="4"/>
</dbReference>
<dbReference type="Proteomes" id="UP000824782">
    <property type="component" value="Unassembled WGS sequence"/>
</dbReference>
<evidence type="ECO:0000313" key="12">
    <source>
        <dbReference type="EMBL" id="KAG8595833.1"/>
    </source>
</evidence>
<keyword evidence="4" id="KW-0970">Cilium biogenesis/degradation</keyword>
<keyword evidence="6" id="KW-0206">Cytoskeleton</keyword>
<evidence type="ECO:0000256" key="9">
    <source>
        <dbReference type="ARBA" id="ARBA00069623"/>
    </source>
</evidence>
<comment type="similarity">
    <text evidence="8">Belongs to the CEP78 family.</text>
</comment>
<dbReference type="EMBL" id="WNYA01000001">
    <property type="protein sequence ID" value="KAG8595833.1"/>
    <property type="molecule type" value="Genomic_DNA"/>
</dbReference>
<keyword evidence="3" id="KW-0963">Cytoplasm</keyword>
<feature type="coiled-coil region" evidence="10">
    <location>
        <begin position="466"/>
        <end position="514"/>
    </location>
</feature>
<dbReference type="GO" id="GO:0005813">
    <property type="term" value="C:centrosome"/>
    <property type="evidence" value="ECO:0007669"/>
    <property type="project" value="TreeGrafter"/>
</dbReference>
<keyword evidence="5" id="KW-0969">Cilium</keyword>
<evidence type="ECO:0000256" key="11">
    <source>
        <dbReference type="SAM" id="MobiDB-lite"/>
    </source>
</evidence>
<evidence type="ECO:0000256" key="6">
    <source>
        <dbReference type="ARBA" id="ARBA00023212"/>
    </source>
</evidence>
<dbReference type="Pfam" id="PF13516">
    <property type="entry name" value="LRR_6"/>
    <property type="match status" value="2"/>
</dbReference>
<feature type="compositionally biased region" description="Polar residues" evidence="11">
    <location>
        <begin position="609"/>
        <end position="618"/>
    </location>
</feature>
<evidence type="ECO:0000256" key="4">
    <source>
        <dbReference type="ARBA" id="ARBA00022794"/>
    </source>
</evidence>
<dbReference type="FunFam" id="3.80.10.10:FF:000070">
    <property type="entry name" value="Centrosomal protein of 78 kDa"/>
    <property type="match status" value="1"/>
</dbReference>
<feature type="compositionally biased region" description="Low complexity" evidence="11">
    <location>
        <begin position="689"/>
        <end position="708"/>
    </location>
</feature>
<keyword evidence="10" id="KW-0175">Coiled coil</keyword>
<dbReference type="PANTHER" id="PTHR24110:SF3">
    <property type="entry name" value="CENTROSOMAL PROTEIN OF 78 KDA"/>
    <property type="match status" value="1"/>
</dbReference>
<dbReference type="InterPro" id="IPR032675">
    <property type="entry name" value="LRR_dom_sf"/>
</dbReference>
<gene>
    <name evidence="12" type="ORF">GDO81_001650</name>
</gene>
<feature type="region of interest" description="Disordered" evidence="11">
    <location>
        <begin position="607"/>
        <end position="646"/>
    </location>
</feature>
<evidence type="ECO:0000256" key="10">
    <source>
        <dbReference type="SAM" id="Coils"/>
    </source>
</evidence>
<feature type="compositionally biased region" description="Low complexity" evidence="11">
    <location>
        <begin position="433"/>
        <end position="450"/>
    </location>
</feature>
<dbReference type="GO" id="GO:0044782">
    <property type="term" value="P:cilium organization"/>
    <property type="evidence" value="ECO:0007669"/>
    <property type="project" value="TreeGrafter"/>
</dbReference>
<evidence type="ECO:0000256" key="1">
    <source>
        <dbReference type="ARBA" id="ARBA00004114"/>
    </source>
</evidence>
<protein>
    <recommendedName>
        <fullName evidence="9">Centrosomal protein of 78 kDa</fullName>
    </recommendedName>
</protein>
<dbReference type="SUPFAM" id="SSF52047">
    <property type="entry name" value="RNI-like"/>
    <property type="match status" value="1"/>
</dbReference>
<evidence type="ECO:0000256" key="5">
    <source>
        <dbReference type="ARBA" id="ARBA00023069"/>
    </source>
</evidence>
<feature type="region of interest" description="Disordered" evidence="11">
    <location>
        <begin position="680"/>
        <end position="736"/>
    </location>
</feature>
<dbReference type="FunFam" id="3.80.10.10:FF:000057">
    <property type="entry name" value="Centrosomal protein of 78 kDa"/>
    <property type="match status" value="1"/>
</dbReference>
<keyword evidence="13" id="KW-1185">Reference proteome</keyword>
<keyword evidence="7" id="KW-0966">Cell projection</keyword>
<dbReference type="PANTHER" id="PTHR24110">
    <property type="entry name" value="CENTROSOMAL PROTEIN OF 78 KDA"/>
    <property type="match status" value="1"/>
</dbReference>
<proteinExistence type="inferred from homology"/>
<evidence type="ECO:0000256" key="7">
    <source>
        <dbReference type="ARBA" id="ARBA00023273"/>
    </source>
</evidence>
<feature type="compositionally biased region" description="Basic residues" evidence="11">
    <location>
        <begin position="711"/>
        <end position="722"/>
    </location>
</feature>
<accession>A0AAV7DF73</accession>